<organism evidence="1 2">
    <name type="scientific">Dysgonomonas termitidis</name>
    <dbReference type="NCBI Taxonomy" id="1516126"/>
    <lineage>
        <taxon>Bacteria</taxon>
        <taxon>Pseudomonadati</taxon>
        <taxon>Bacteroidota</taxon>
        <taxon>Bacteroidia</taxon>
        <taxon>Bacteroidales</taxon>
        <taxon>Dysgonomonadaceae</taxon>
        <taxon>Dysgonomonas</taxon>
    </lineage>
</organism>
<proteinExistence type="predicted"/>
<evidence type="ECO:0000313" key="2">
    <source>
        <dbReference type="Proteomes" id="UP001596023"/>
    </source>
</evidence>
<dbReference type="EMBL" id="JBHSGN010000078">
    <property type="protein sequence ID" value="MFC4674720.1"/>
    <property type="molecule type" value="Genomic_DNA"/>
</dbReference>
<name>A0ABV9KXB4_9BACT</name>
<accession>A0ABV9KXB4</accession>
<keyword evidence="2" id="KW-1185">Reference proteome</keyword>
<protein>
    <submittedName>
        <fullName evidence="1">Uncharacterized protein</fullName>
    </submittedName>
</protein>
<dbReference type="RefSeq" id="WP_379997285.1">
    <property type="nucleotide sequence ID" value="NZ_JBHSGN010000078.1"/>
</dbReference>
<comment type="caution">
    <text evidence="1">The sequence shown here is derived from an EMBL/GenBank/DDBJ whole genome shotgun (WGS) entry which is preliminary data.</text>
</comment>
<sequence length="329" mass="38048">MLESKLVSWYQVLGEQSLDQDKLNSRIEVLEEIYKNEKLDFLLSCSRYYLLNKTNEEFLTKFIKYFDSKSPIYTIESKETEQRILAGAILYNSVVLKNRRDYKVCIGLVFDTLTFSTNLEYLNKSIVDEVKSTLTETILNNREIESVSNLRSEKEVNETISKVISAFNKLNKNQQVLGDELNCYGWLISDIYAGDQQKYEGRNKVELALIFGKELSDCTTINLPMAKVDVLIEKKYQICKIDVTETKILFNNFVNATLDFNNLHISDAANLYCPILSALKSLADTEQKDSFLKLIKDQFRVNFELELTISSYAKEVYNECLLYKLLNNA</sequence>
<evidence type="ECO:0000313" key="1">
    <source>
        <dbReference type="EMBL" id="MFC4674720.1"/>
    </source>
</evidence>
<gene>
    <name evidence="1" type="ORF">ACFO6W_13535</name>
</gene>
<dbReference type="Proteomes" id="UP001596023">
    <property type="component" value="Unassembled WGS sequence"/>
</dbReference>
<reference evidence="2" key="1">
    <citation type="journal article" date="2019" name="Int. J. Syst. Evol. Microbiol.">
        <title>The Global Catalogue of Microorganisms (GCM) 10K type strain sequencing project: providing services to taxonomists for standard genome sequencing and annotation.</title>
        <authorList>
            <consortium name="The Broad Institute Genomics Platform"/>
            <consortium name="The Broad Institute Genome Sequencing Center for Infectious Disease"/>
            <person name="Wu L."/>
            <person name="Ma J."/>
        </authorList>
    </citation>
    <scope>NUCLEOTIDE SEQUENCE [LARGE SCALE GENOMIC DNA]</scope>
    <source>
        <strain evidence="2">CCUG 66188</strain>
    </source>
</reference>